<dbReference type="Proteomes" id="UP000008810">
    <property type="component" value="Chromosome 1"/>
</dbReference>
<name>A0A2K2DQZ2_BRADI</name>
<gene>
    <name evidence="2" type="ORF">BRADI_1g51732v3</name>
</gene>
<reference evidence="2 3" key="1">
    <citation type="journal article" date="2010" name="Nature">
        <title>Genome sequencing and analysis of the model grass Brachypodium distachyon.</title>
        <authorList>
            <consortium name="International Brachypodium Initiative"/>
        </authorList>
    </citation>
    <scope>NUCLEOTIDE SEQUENCE [LARGE SCALE GENOMIC DNA]</scope>
    <source>
        <strain evidence="2 3">Bd21</strain>
    </source>
</reference>
<feature type="compositionally biased region" description="Polar residues" evidence="1">
    <location>
        <begin position="169"/>
        <end position="178"/>
    </location>
</feature>
<feature type="region of interest" description="Disordered" evidence="1">
    <location>
        <begin position="110"/>
        <end position="133"/>
    </location>
</feature>
<evidence type="ECO:0000256" key="1">
    <source>
        <dbReference type="SAM" id="MobiDB-lite"/>
    </source>
</evidence>
<accession>A0A2K2DQZ2</accession>
<proteinExistence type="predicted"/>
<reference evidence="2" key="2">
    <citation type="submission" date="2017-06" db="EMBL/GenBank/DDBJ databases">
        <title>WGS assembly of Brachypodium distachyon.</title>
        <authorList>
            <consortium name="The International Brachypodium Initiative"/>
            <person name="Lucas S."/>
            <person name="Harmon-Smith M."/>
            <person name="Lail K."/>
            <person name="Tice H."/>
            <person name="Grimwood J."/>
            <person name="Bruce D."/>
            <person name="Barry K."/>
            <person name="Shu S."/>
            <person name="Lindquist E."/>
            <person name="Wang M."/>
            <person name="Pitluck S."/>
            <person name="Vogel J.P."/>
            <person name="Garvin D.F."/>
            <person name="Mockler T.C."/>
            <person name="Schmutz J."/>
            <person name="Rokhsar D."/>
            <person name="Bevan M.W."/>
        </authorList>
    </citation>
    <scope>NUCLEOTIDE SEQUENCE</scope>
    <source>
        <strain evidence="2">Bd21</strain>
    </source>
</reference>
<evidence type="ECO:0000313" key="2">
    <source>
        <dbReference type="EMBL" id="PNT76693.1"/>
    </source>
</evidence>
<dbReference type="EnsemblPlants" id="PNT76693">
    <property type="protein sequence ID" value="PNT76693"/>
    <property type="gene ID" value="BRADI_1g51732v3"/>
</dbReference>
<feature type="region of interest" description="Disordered" evidence="1">
    <location>
        <begin position="156"/>
        <end position="209"/>
    </location>
</feature>
<evidence type="ECO:0000313" key="4">
    <source>
        <dbReference type="Proteomes" id="UP000008810"/>
    </source>
</evidence>
<dbReference type="Gramene" id="PNT76693">
    <property type="protein sequence ID" value="PNT76693"/>
    <property type="gene ID" value="BRADI_1g51732v3"/>
</dbReference>
<dbReference type="AlphaFoldDB" id="A0A2K2DQZ2"/>
<evidence type="ECO:0000313" key="3">
    <source>
        <dbReference type="EnsemblPlants" id="PNT76693"/>
    </source>
</evidence>
<organism evidence="2">
    <name type="scientific">Brachypodium distachyon</name>
    <name type="common">Purple false brome</name>
    <name type="synonym">Trachynia distachya</name>
    <dbReference type="NCBI Taxonomy" id="15368"/>
    <lineage>
        <taxon>Eukaryota</taxon>
        <taxon>Viridiplantae</taxon>
        <taxon>Streptophyta</taxon>
        <taxon>Embryophyta</taxon>
        <taxon>Tracheophyta</taxon>
        <taxon>Spermatophyta</taxon>
        <taxon>Magnoliopsida</taxon>
        <taxon>Liliopsida</taxon>
        <taxon>Poales</taxon>
        <taxon>Poaceae</taxon>
        <taxon>BOP clade</taxon>
        <taxon>Pooideae</taxon>
        <taxon>Stipodae</taxon>
        <taxon>Brachypodieae</taxon>
        <taxon>Brachypodium</taxon>
    </lineage>
</organism>
<dbReference type="InParanoid" id="A0A2K2DQZ2"/>
<sequence length="270" mass="30072">MDVHSLYFIKMEYPFYYGRCNMKMMANRGNTMHSTEPSPFDVCKEGVELASRILKHGSEKEKNDEMTCEVRVQKTSRGIPLSNESLRPSRCMSLSPSVCLDGSVAWARASGNGNARSSKRQQQRPAADRDDLTTEGVEWEEVVLLPPSGRLRCLRRRGGGHPSTRVPGSPTTPGQTTAAARFSIEPHMLPPRPQPRRQLQEAAPSKQRPSHGITIYNTITSYLLKCFLSDAPYSHLSVSLTVVEAREEGAELTSVILKYGQNIHQLSCIN</sequence>
<reference evidence="3" key="3">
    <citation type="submission" date="2018-08" db="UniProtKB">
        <authorList>
            <consortium name="EnsemblPlants"/>
        </authorList>
    </citation>
    <scope>IDENTIFICATION</scope>
    <source>
        <strain evidence="3">cv. Bd21</strain>
    </source>
</reference>
<dbReference type="EMBL" id="CM000880">
    <property type="protein sequence ID" value="PNT76693.1"/>
    <property type="molecule type" value="Genomic_DNA"/>
</dbReference>
<keyword evidence="4" id="KW-1185">Reference proteome</keyword>
<protein>
    <submittedName>
        <fullName evidence="2 3">Uncharacterized protein</fullName>
    </submittedName>
</protein>